<dbReference type="Pfam" id="PF00158">
    <property type="entry name" value="Sigma54_activat"/>
    <property type="match status" value="1"/>
</dbReference>
<dbReference type="SUPFAM" id="SSF52172">
    <property type="entry name" value="CheY-like"/>
    <property type="match status" value="1"/>
</dbReference>
<keyword evidence="6" id="KW-0597">Phosphoprotein</keyword>
<dbReference type="InterPro" id="IPR002197">
    <property type="entry name" value="HTH_Fis"/>
</dbReference>
<dbReference type="SMART" id="SM00448">
    <property type="entry name" value="REC"/>
    <property type="match status" value="1"/>
</dbReference>
<evidence type="ECO:0000256" key="3">
    <source>
        <dbReference type="ARBA" id="ARBA00023015"/>
    </source>
</evidence>
<name>A0A7I9VRX9_9BACT</name>
<sequence>MACVLVVDDEPKLGKYVTQALELDGHAVVRAGGGREALALLAERSCDVVVTDLRMPDVDGLAVLQAARALPSPPEVIVMTAFGTAESAVAAMKAGAADYVTKPFALDELRLRVRRLAEQRGAAARGDRLLRQLTPDLVAESAAMKAVLAAARQVAPTDATVLLLGESGTGKSQLARYVHFQSRRASGPFVEVHCAALPETLLEGELFGHEKGAFTGAVQRKAGHLAAADGGTLFLDEIGELPAATQVKLLRFLQERTFVPLGATEPRTVDVRVVAATNRDLAAAVAEGAFREDFYYRLDVFAIRVPPLRDRPEDVLPLAERFLAARGLPADKLEPAARQRLAAHRWPGNVRELENALQRALILAGEGGIGPAHVAPSGPAGRSRGAAELLGEGFQLDAFERDLLLAALERAGGNKTHAAQLLGITRRRLYSMLASLGERPPE</sequence>
<comment type="caution">
    <text evidence="9">The sequence shown here is derived from an EMBL/GenBank/DDBJ whole genome shotgun (WGS) entry which is preliminary data.</text>
</comment>
<dbReference type="InterPro" id="IPR027417">
    <property type="entry name" value="P-loop_NTPase"/>
</dbReference>
<dbReference type="FunFam" id="3.40.50.300:FF:000006">
    <property type="entry name" value="DNA-binding transcriptional regulator NtrC"/>
    <property type="match status" value="1"/>
</dbReference>
<dbReference type="Pfam" id="PF25601">
    <property type="entry name" value="AAA_lid_14"/>
    <property type="match status" value="1"/>
</dbReference>
<keyword evidence="5" id="KW-0804">Transcription</keyword>
<evidence type="ECO:0000256" key="1">
    <source>
        <dbReference type="ARBA" id="ARBA00022741"/>
    </source>
</evidence>
<evidence type="ECO:0000256" key="5">
    <source>
        <dbReference type="ARBA" id="ARBA00023163"/>
    </source>
</evidence>
<evidence type="ECO:0000256" key="6">
    <source>
        <dbReference type="PROSITE-ProRule" id="PRU00169"/>
    </source>
</evidence>
<dbReference type="Gene3D" id="3.40.50.2300">
    <property type="match status" value="1"/>
</dbReference>
<dbReference type="EMBL" id="BJTG01000011">
    <property type="protein sequence ID" value="GEJ59121.1"/>
    <property type="molecule type" value="Genomic_DNA"/>
</dbReference>
<gene>
    <name evidence="9" type="ORF">AMYX_38620</name>
</gene>
<organism evidence="9 10">
    <name type="scientific">Anaeromyxobacter diazotrophicus</name>
    <dbReference type="NCBI Taxonomy" id="2590199"/>
    <lineage>
        <taxon>Bacteria</taxon>
        <taxon>Pseudomonadati</taxon>
        <taxon>Myxococcota</taxon>
        <taxon>Myxococcia</taxon>
        <taxon>Myxococcales</taxon>
        <taxon>Cystobacterineae</taxon>
        <taxon>Anaeromyxobacteraceae</taxon>
        <taxon>Anaeromyxobacter</taxon>
    </lineage>
</organism>
<feature type="modified residue" description="4-aspartylphosphate" evidence="6">
    <location>
        <position position="52"/>
    </location>
</feature>
<dbReference type="Gene3D" id="3.40.50.300">
    <property type="entry name" value="P-loop containing nucleotide triphosphate hydrolases"/>
    <property type="match status" value="1"/>
</dbReference>
<dbReference type="Gene3D" id="1.10.10.60">
    <property type="entry name" value="Homeodomain-like"/>
    <property type="match status" value="1"/>
</dbReference>
<dbReference type="PROSITE" id="PS00676">
    <property type="entry name" value="SIGMA54_INTERACT_2"/>
    <property type="match status" value="1"/>
</dbReference>
<dbReference type="InterPro" id="IPR025944">
    <property type="entry name" value="Sigma_54_int_dom_CS"/>
</dbReference>
<reference evidence="10" key="1">
    <citation type="journal article" date="2020" name="Appl. Environ. Microbiol.">
        <title>Diazotrophic Anaeromyxobacter Isolates from Soils.</title>
        <authorList>
            <person name="Masuda Y."/>
            <person name="Yamanaka H."/>
            <person name="Xu Z.X."/>
            <person name="Shiratori Y."/>
            <person name="Aono T."/>
            <person name="Amachi S."/>
            <person name="Senoo K."/>
            <person name="Itoh H."/>
        </authorList>
    </citation>
    <scope>NUCLEOTIDE SEQUENCE [LARGE SCALE GENOMIC DNA]</scope>
    <source>
        <strain evidence="10">R267</strain>
    </source>
</reference>
<feature type="domain" description="Response regulatory" evidence="8">
    <location>
        <begin position="3"/>
        <end position="117"/>
    </location>
</feature>
<dbReference type="SUPFAM" id="SSF52540">
    <property type="entry name" value="P-loop containing nucleoside triphosphate hydrolases"/>
    <property type="match status" value="1"/>
</dbReference>
<evidence type="ECO:0000256" key="4">
    <source>
        <dbReference type="ARBA" id="ARBA00023125"/>
    </source>
</evidence>
<protein>
    <submittedName>
        <fullName evidence="9">Acetoacetate metabolism regulatory protein AtoC</fullName>
    </submittedName>
</protein>
<dbReference type="Pfam" id="PF00072">
    <property type="entry name" value="Response_reg"/>
    <property type="match status" value="1"/>
</dbReference>
<dbReference type="InterPro" id="IPR025662">
    <property type="entry name" value="Sigma_54_int_dom_ATP-bd_1"/>
</dbReference>
<dbReference type="PANTHER" id="PTHR32071:SF113">
    <property type="entry name" value="ALGINATE BIOSYNTHESIS TRANSCRIPTIONAL REGULATORY PROTEIN ALGB"/>
    <property type="match status" value="1"/>
</dbReference>
<evidence type="ECO:0000259" key="8">
    <source>
        <dbReference type="PROSITE" id="PS50110"/>
    </source>
</evidence>
<dbReference type="PROSITE" id="PS50110">
    <property type="entry name" value="RESPONSE_REGULATORY"/>
    <property type="match status" value="1"/>
</dbReference>
<dbReference type="InterPro" id="IPR058031">
    <property type="entry name" value="AAA_lid_NorR"/>
</dbReference>
<evidence type="ECO:0000313" key="9">
    <source>
        <dbReference type="EMBL" id="GEJ59121.1"/>
    </source>
</evidence>
<dbReference type="SUPFAM" id="SSF46689">
    <property type="entry name" value="Homeodomain-like"/>
    <property type="match status" value="1"/>
</dbReference>
<dbReference type="RefSeq" id="WP_176068330.1">
    <property type="nucleotide sequence ID" value="NZ_BJTG01000011.1"/>
</dbReference>
<keyword evidence="2" id="KW-0067">ATP-binding</keyword>
<keyword evidence="3" id="KW-0805">Transcription regulation</keyword>
<evidence type="ECO:0000256" key="2">
    <source>
        <dbReference type="ARBA" id="ARBA00022840"/>
    </source>
</evidence>
<dbReference type="PROSITE" id="PS00688">
    <property type="entry name" value="SIGMA54_INTERACT_3"/>
    <property type="match status" value="1"/>
</dbReference>
<dbReference type="InterPro" id="IPR003593">
    <property type="entry name" value="AAA+_ATPase"/>
</dbReference>
<dbReference type="InterPro" id="IPR011006">
    <property type="entry name" value="CheY-like_superfamily"/>
</dbReference>
<dbReference type="GO" id="GO:0006355">
    <property type="term" value="P:regulation of DNA-templated transcription"/>
    <property type="evidence" value="ECO:0007669"/>
    <property type="project" value="InterPro"/>
</dbReference>
<dbReference type="PRINTS" id="PR01590">
    <property type="entry name" value="HTHFIS"/>
</dbReference>
<evidence type="ECO:0000313" key="10">
    <source>
        <dbReference type="Proteomes" id="UP000503640"/>
    </source>
</evidence>
<dbReference type="GO" id="GO:0043565">
    <property type="term" value="F:sequence-specific DNA binding"/>
    <property type="evidence" value="ECO:0007669"/>
    <property type="project" value="InterPro"/>
</dbReference>
<dbReference type="CDD" id="cd00156">
    <property type="entry name" value="REC"/>
    <property type="match status" value="1"/>
</dbReference>
<dbReference type="Proteomes" id="UP000503640">
    <property type="component" value="Unassembled WGS sequence"/>
</dbReference>
<dbReference type="Gene3D" id="1.10.8.60">
    <property type="match status" value="1"/>
</dbReference>
<keyword evidence="4" id="KW-0238">DNA-binding</keyword>
<dbReference type="Pfam" id="PF02954">
    <property type="entry name" value="HTH_8"/>
    <property type="match status" value="1"/>
</dbReference>
<dbReference type="GO" id="GO:0005524">
    <property type="term" value="F:ATP binding"/>
    <property type="evidence" value="ECO:0007669"/>
    <property type="project" value="UniProtKB-KW"/>
</dbReference>
<dbReference type="PANTHER" id="PTHR32071">
    <property type="entry name" value="TRANSCRIPTIONAL REGULATORY PROTEIN"/>
    <property type="match status" value="1"/>
</dbReference>
<dbReference type="InterPro" id="IPR009057">
    <property type="entry name" value="Homeodomain-like_sf"/>
</dbReference>
<dbReference type="SMART" id="SM00382">
    <property type="entry name" value="AAA"/>
    <property type="match status" value="1"/>
</dbReference>
<proteinExistence type="predicted"/>
<accession>A0A7I9VRX9</accession>
<keyword evidence="10" id="KW-1185">Reference proteome</keyword>
<dbReference type="PROSITE" id="PS50045">
    <property type="entry name" value="SIGMA54_INTERACT_4"/>
    <property type="match status" value="1"/>
</dbReference>
<feature type="domain" description="Sigma-54 factor interaction" evidence="7">
    <location>
        <begin position="137"/>
        <end position="362"/>
    </location>
</feature>
<dbReference type="GO" id="GO:0000160">
    <property type="term" value="P:phosphorelay signal transduction system"/>
    <property type="evidence" value="ECO:0007669"/>
    <property type="project" value="InterPro"/>
</dbReference>
<keyword evidence="1" id="KW-0547">Nucleotide-binding</keyword>
<dbReference type="CDD" id="cd00009">
    <property type="entry name" value="AAA"/>
    <property type="match status" value="1"/>
</dbReference>
<dbReference type="InterPro" id="IPR025943">
    <property type="entry name" value="Sigma_54_int_dom_ATP-bd_2"/>
</dbReference>
<dbReference type="InterPro" id="IPR001789">
    <property type="entry name" value="Sig_transdc_resp-reg_receiver"/>
</dbReference>
<dbReference type="PROSITE" id="PS00675">
    <property type="entry name" value="SIGMA54_INTERACT_1"/>
    <property type="match status" value="1"/>
</dbReference>
<dbReference type="InterPro" id="IPR002078">
    <property type="entry name" value="Sigma_54_int"/>
</dbReference>
<dbReference type="AlphaFoldDB" id="A0A7I9VRX9"/>
<evidence type="ECO:0000259" key="7">
    <source>
        <dbReference type="PROSITE" id="PS50045"/>
    </source>
</evidence>